<organism evidence="2 3">
    <name type="scientific">Arachnia propionica</name>
    <dbReference type="NCBI Taxonomy" id="1750"/>
    <lineage>
        <taxon>Bacteria</taxon>
        <taxon>Bacillati</taxon>
        <taxon>Actinomycetota</taxon>
        <taxon>Actinomycetes</taxon>
        <taxon>Propionibacteriales</taxon>
        <taxon>Propionibacteriaceae</taxon>
        <taxon>Arachnia</taxon>
    </lineage>
</organism>
<dbReference type="AlphaFoldDB" id="A0A448MUZ8"/>
<accession>A0A448MUZ8</accession>
<feature type="region of interest" description="Disordered" evidence="1">
    <location>
        <begin position="26"/>
        <end position="136"/>
    </location>
</feature>
<dbReference type="EMBL" id="LR134406">
    <property type="protein sequence ID" value="VEH68952.1"/>
    <property type="molecule type" value="Genomic_DNA"/>
</dbReference>
<feature type="compositionally biased region" description="Basic residues" evidence="1">
    <location>
        <begin position="80"/>
        <end position="89"/>
    </location>
</feature>
<evidence type="ECO:0000256" key="1">
    <source>
        <dbReference type="SAM" id="MobiDB-lite"/>
    </source>
</evidence>
<gene>
    <name evidence="2" type="ORF">NCTC12967_00216</name>
</gene>
<protein>
    <submittedName>
        <fullName evidence="2">Uncharacterized protein</fullName>
    </submittedName>
</protein>
<proteinExistence type="predicted"/>
<sequence length="270" mass="31766">MTPEKILYRIRHKIFHNLDRIFPHDITRHTRPTDAPPSRFSHAGRRPRRRRSGSHRIRRSRRTRRTNERNSVQCPNQLSRNHRGVRKTSNRNQPHPVLAPQKPPLNGIGVLLTKSRRRSIPPRLDTSNQPRLQRDPPPNQILLSSTMLHPLIPPILHVNIRTMHPNNLGRKITDTNPFLTTRFTITDKHEIRCPGNLPGRKNFPPIRHRNGHNIRSITLLPRYRRTRRHTIRRNTTTRQTKNHNNSGSYTPPEIKHNTHPYIRLLITSSP</sequence>
<feature type="compositionally biased region" description="Basic residues" evidence="1">
    <location>
        <begin position="42"/>
        <end position="64"/>
    </location>
</feature>
<evidence type="ECO:0000313" key="3">
    <source>
        <dbReference type="Proteomes" id="UP000273044"/>
    </source>
</evidence>
<dbReference type="Proteomes" id="UP000273044">
    <property type="component" value="Chromosome"/>
</dbReference>
<feature type="region of interest" description="Disordered" evidence="1">
    <location>
        <begin position="233"/>
        <end position="255"/>
    </location>
</feature>
<evidence type="ECO:0000313" key="2">
    <source>
        <dbReference type="EMBL" id="VEH68952.1"/>
    </source>
</evidence>
<reference evidence="2 3" key="1">
    <citation type="submission" date="2018-12" db="EMBL/GenBank/DDBJ databases">
        <authorList>
            <consortium name="Pathogen Informatics"/>
        </authorList>
    </citation>
    <scope>NUCLEOTIDE SEQUENCE [LARGE SCALE GENOMIC DNA]</scope>
    <source>
        <strain evidence="2 3">NCTC12967</strain>
    </source>
</reference>
<name>A0A448MUZ8_9ACTN</name>
<keyword evidence="3" id="KW-1185">Reference proteome</keyword>